<proteinExistence type="predicted"/>
<dbReference type="RefSeq" id="WP_369313004.1">
    <property type="nucleotide sequence ID" value="NZ_JBEHZE010000001.1"/>
</dbReference>
<keyword evidence="4" id="KW-1185">Reference proteome</keyword>
<comment type="caution">
    <text evidence="3">The sequence shown here is derived from an EMBL/GenBank/DDBJ whole genome shotgun (WGS) entry which is preliminary data.</text>
</comment>
<organism evidence="3 4">
    <name type="scientific">Hyphococcus lacteus</name>
    <dbReference type="NCBI Taxonomy" id="3143536"/>
    <lineage>
        <taxon>Bacteria</taxon>
        <taxon>Pseudomonadati</taxon>
        <taxon>Pseudomonadota</taxon>
        <taxon>Alphaproteobacteria</taxon>
        <taxon>Parvularculales</taxon>
        <taxon>Parvularculaceae</taxon>
        <taxon>Hyphococcus</taxon>
    </lineage>
</organism>
<feature type="transmembrane region" description="Helical" evidence="1">
    <location>
        <begin position="21"/>
        <end position="46"/>
    </location>
</feature>
<evidence type="ECO:0000256" key="1">
    <source>
        <dbReference type="SAM" id="Phobius"/>
    </source>
</evidence>
<dbReference type="InterPro" id="IPR012495">
    <property type="entry name" value="TadE-like_dom"/>
</dbReference>
<keyword evidence="1" id="KW-0812">Transmembrane</keyword>
<sequence>MCYIRYICQKFFRSSGGAAAVEFAIVAPVFLMMILGMLSGGIYLGAVHSVRQLTSDVARATIAGADEAERTYIAKAYMKANVGSYVFLRSDKLKIIVNDSDAVANQFNVEIIFYADELPVWNIAGFLPFPTREIKGRASIQNGGFGA</sequence>
<protein>
    <submittedName>
        <fullName evidence="3">TadE/TadG family type IV pilus assembly protein</fullName>
    </submittedName>
</protein>
<dbReference type="Proteomes" id="UP001560685">
    <property type="component" value="Unassembled WGS sequence"/>
</dbReference>
<feature type="domain" description="TadE-like" evidence="2">
    <location>
        <begin position="17"/>
        <end position="59"/>
    </location>
</feature>
<evidence type="ECO:0000313" key="3">
    <source>
        <dbReference type="EMBL" id="MEX6633065.1"/>
    </source>
</evidence>
<dbReference type="Pfam" id="PF07811">
    <property type="entry name" value="TadE"/>
    <property type="match status" value="1"/>
</dbReference>
<gene>
    <name evidence="3" type="ORF">ABFZ84_05835</name>
</gene>
<evidence type="ECO:0000259" key="2">
    <source>
        <dbReference type="Pfam" id="PF07811"/>
    </source>
</evidence>
<keyword evidence="1" id="KW-1133">Transmembrane helix</keyword>
<dbReference type="EMBL" id="JBEHZE010000001">
    <property type="protein sequence ID" value="MEX6633065.1"/>
    <property type="molecule type" value="Genomic_DNA"/>
</dbReference>
<keyword evidence="1" id="KW-0472">Membrane</keyword>
<name>A0ABV3Z2Q5_9PROT</name>
<accession>A0ABV3Z2Q5</accession>
<reference evidence="3 4" key="1">
    <citation type="submission" date="2024-05" db="EMBL/GenBank/DDBJ databases">
        <title>Three bacterial strains, DH-69, EH-24, and ECK-19 isolated from coastal sediments.</title>
        <authorList>
            <person name="Ye Y.-Q."/>
            <person name="Du Z.-J."/>
        </authorList>
    </citation>
    <scope>NUCLEOTIDE SEQUENCE [LARGE SCALE GENOMIC DNA]</scope>
    <source>
        <strain evidence="3 4">ECK-19</strain>
    </source>
</reference>
<evidence type="ECO:0000313" key="4">
    <source>
        <dbReference type="Proteomes" id="UP001560685"/>
    </source>
</evidence>